<proteinExistence type="inferred from homology"/>
<keyword evidence="2" id="KW-0732">Signal</keyword>
<dbReference type="PANTHER" id="PTHR10760">
    <property type="entry name" value="TORSIN"/>
    <property type="match status" value="1"/>
</dbReference>
<dbReference type="PANTHER" id="PTHR10760:SF14">
    <property type="entry name" value="TORSIN-1B"/>
    <property type="match status" value="1"/>
</dbReference>
<name>A0ABV0NMA6_9TELE</name>
<comment type="similarity">
    <text evidence="1">Belongs to the ClpA/ClpB family. Torsin subfamily.</text>
</comment>
<dbReference type="SUPFAM" id="SSF52540">
    <property type="entry name" value="P-loop containing nucleoside triphosphate hydrolases"/>
    <property type="match status" value="1"/>
</dbReference>
<reference evidence="3 4" key="1">
    <citation type="submission" date="2021-06" db="EMBL/GenBank/DDBJ databases">
        <authorList>
            <person name="Palmer J.M."/>
        </authorList>
    </citation>
    <scope>NUCLEOTIDE SEQUENCE [LARGE SCALE GENOMIC DNA]</scope>
    <source>
        <strain evidence="3 4">GA_2019</strain>
        <tissue evidence="3">Muscle</tissue>
    </source>
</reference>
<evidence type="ECO:0000313" key="3">
    <source>
        <dbReference type="EMBL" id="MEQ2172518.1"/>
    </source>
</evidence>
<dbReference type="EMBL" id="JAHRIO010042161">
    <property type="protein sequence ID" value="MEQ2172518.1"/>
    <property type="molecule type" value="Genomic_DNA"/>
</dbReference>
<dbReference type="InterPro" id="IPR010448">
    <property type="entry name" value="Torsin"/>
</dbReference>
<feature type="chain" id="PRO_5045570525" description="Torsin" evidence="2">
    <location>
        <begin position="23"/>
        <end position="259"/>
    </location>
</feature>
<protein>
    <recommendedName>
        <fullName evidence="5">Torsin</fullName>
    </recommendedName>
</protein>
<accession>A0ABV0NMA6</accession>
<evidence type="ECO:0000313" key="4">
    <source>
        <dbReference type="Proteomes" id="UP001476798"/>
    </source>
</evidence>
<feature type="signal peptide" evidence="2">
    <location>
        <begin position="1"/>
        <end position="22"/>
    </location>
</feature>
<comment type="caution">
    <text evidence="3">The sequence shown here is derived from an EMBL/GenBank/DDBJ whole genome shotgun (WGS) entry which is preliminary data.</text>
</comment>
<dbReference type="Pfam" id="PF06309">
    <property type="entry name" value="Torsin"/>
    <property type="match status" value="1"/>
</dbReference>
<evidence type="ECO:0008006" key="5">
    <source>
        <dbReference type="Google" id="ProtNLM"/>
    </source>
</evidence>
<dbReference type="Proteomes" id="UP001476798">
    <property type="component" value="Unassembled WGS sequence"/>
</dbReference>
<evidence type="ECO:0000256" key="1">
    <source>
        <dbReference type="ARBA" id="ARBA00006235"/>
    </source>
</evidence>
<sequence>MQPRKRHVLLLWLLFCSGVAEALEPISTTIAVGMAAALTGILARYQNIFYRFHECCRPEWISFNETTSGLVNAFDPITTTVAVGIGATLGRTIYRYFQETCHPKWIVYNATGLKTDLESKLFGQHIASRIILKAVNGFMSNDNPKKPLVLSLHGWTGTGKNFVSKLIADSIYVEGMQSSFVHVFTSTLHFPHSEHIATYKSQLQQWVRGNVTNCERSMFIFDEMDKMHPGLIDSIKPYLDYYDKLDGVSYRKSIFIFLR</sequence>
<evidence type="ECO:0000256" key="2">
    <source>
        <dbReference type="SAM" id="SignalP"/>
    </source>
</evidence>
<organism evidence="3 4">
    <name type="scientific">Goodea atripinnis</name>
    <dbReference type="NCBI Taxonomy" id="208336"/>
    <lineage>
        <taxon>Eukaryota</taxon>
        <taxon>Metazoa</taxon>
        <taxon>Chordata</taxon>
        <taxon>Craniata</taxon>
        <taxon>Vertebrata</taxon>
        <taxon>Euteleostomi</taxon>
        <taxon>Actinopterygii</taxon>
        <taxon>Neopterygii</taxon>
        <taxon>Teleostei</taxon>
        <taxon>Neoteleostei</taxon>
        <taxon>Acanthomorphata</taxon>
        <taxon>Ovalentaria</taxon>
        <taxon>Atherinomorphae</taxon>
        <taxon>Cyprinodontiformes</taxon>
        <taxon>Goodeidae</taxon>
        <taxon>Goodea</taxon>
    </lineage>
</organism>
<gene>
    <name evidence="3" type="ORF">GOODEAATRI_021889</name>
</gene>
<dbReference type="InterPro" id="IPR027417">
    <property type="entry name" value="P-loop_NTPase"/>
</dbReference>
<dbReference type="Gene3D" id="3.40.50.300">
    <property type="entry name" value="P-loop containing nucleotide triphosphate hydrolases"/>
    <property type="match status" value="1"/>
</dbReference>
<keyword evidence="4" id="KW-1185">Reference proteome</keyword>